<dbReference type="InterPro" id="IPR016164">
    <property type="entry name" value="FAD-linked_Oxase-like_C"/>
</dbReference>
<evidence type="ECO:0000256" key="2">
    <source>
        <dbReference type="ARBA" id="ARBA00022827"/>
    </source>
</evidence>
<keyword evidence="2" id="KW-0274">FAD</keyword>
<name>A0A0P0AAE2_9RHOB</name>
<dbReference type="GO" id="GO:0071949">
    <property type="term" value="F:FAD binding"/>
    <property type="evidence" value="ECO:0007669"/>
    <property type="project" value="InterPro"/>
</dbReference>
<evidence type="ECO:0000313" key="3">
    <source>
        <dbReference type="EMBL" id="ALI55113.1"/>
    </source>
</evidence>
<accession>A0A0P0AAE2</accession>
<dbReference type="STRING" id="1397108.IMCC12053_1165"/>
<dbReference type="OrthoDB" id="9811557at2"/>
<dbReference type="Gene3D" id="3.30.465.10">
    <property type="match status" value="1"/>
</dbReference>
<dbReference type="PANTHER" id="PTHR11748:SF103">
    <property type="entry name" value="GLYCOLATE OXIDASE SUBUNIT GLCE"/>
    <property type="match status" value="1"/>
</dbReference>
<keyword evidence="3" id="KW-0560">Oxidoreductase</keyword>
<dbReference type="SUPFAM" id="SSF55103">
    <property type="entry name" value="FAD-linked oxidases, C-terminal domain"/>
    <property type="match status" value="1"/>
</dbReference>
<dbReference type="InterPro" id="IPR006094">
    <property type="entry name" value="Oxid_FAD_bind_N"/>
</dbReference>
<dbReference type="GO" id="GO:0019154">
    <property type="term" value="F:glycolate dehydrogenase activity"/>
    <property type="evidence" value="ECO:0007669"/>
    <property type="project" value="UniProtKB-EC"/>
</dbReference>
<dbReference type="InterPro" id="IPR016166">
    <property type="entry name" value="FAD-bd_PCMH"/>
</dbReference>
<dbReference type="EMBL" id="CP012023">
    <property type="protein sequence ID" value="ALI55113.1"/>
    <property type="molecule type" value="Genomic_DNA"/>
</dbReference>
<dbReference type="PATRIC" id="fig|1397108.4.peg.1194"/>
<dbReference type="RefSeq" id="WP_062216536.1">
    <property type="nucleotide sequence ID" value="NZ_CP012023.1"/>
</dbReference>
<dbReference type="PROSITE" id="PS51387">
    <property type="entry name" value="FAD_PCMH"/>
    <property type="match status" value="1"/>
</dbReference>
<organism evidence="3 4">
    <name type="scientific">Celeribacter marinus</name>
    <dbReference type="NCBI Taxonomy" id="1397108"/>
    <lineage>
        <taxon>Bacteria</taxon>
        <taxon>Pseudomonadati</taxon>
        <taxon>Pseudomonadota</taxon>
        <taxon>Alphaproteobacteria</taxon>
        <taxon>Rhodobacterales</taxon>
        <taxon>Roseobacteraceae</taxon>
        <taxon>Celeribacter</taxon>
    </lineage>
</organism>
<reference evidence="3 4" key="1">
    <citation type="submission" date="2015-05" db="EMBL/GenBank/DDBJ databases">
        <authorList>
            <person name="Wang D.B."/>
            <person name="Wang M."/>
        </authorList>
    </citation>
    <scope>NUCLEOTIDE SEQUENCE [LARGE SCALE GENOMIC DNA]</scope>
    <source>
        <strain evidence="3 4">IMCC 12053</strain>
    </source>
</reference>
<dbReference type="Proteomes" id="UP000064920">
    <property type="component" value="Chromosome"/>
</dbReference>
<evidence type="ECO:0000256" key="1">
    <source>
        <dbReference type="ARBA" id="ARBA00022630"/>
    </source>
</evidence>
<dbReference type="PANTHER" id="PTHR11748">
    <property type="entry name" value="D-LACTATE DEHYDROGENASE"/>
    <property type="match status" value="1"/>
</dbReference>
<dbReference type="EC" id="1.1.99.14" evidence="3"/>
<evidence type="ECO:0000313" key="4">
    <source>
        <dbReference type="Proteomes" id="UP000064920"/>
    </source>
</evidence>
<dbReference type="SUPFAM" id="SSF56176">
    <property type="entry name" value="FAD-binding/transporter-associated domain-like"/>
    <property type="match status" value="1"/>
</dbReference>
<protein>
    <submittedName>
        <fullName evidence="3">Glycolate dehydrogenase, FAD-binding subunit GlcE</fullName>
        <ecNumber evidence="3">1.1.99.14</ecNumber>
    </submittedName>
</protein>
<dbReference type="AlphaFoldDB" id="A0A0P0AAE2"/>
<proteinExistence type="predicted"/>
<dbReference type="Pfam" id="PF01565">
    <property type="entry name" value="FAD_binding_4"/>
    <property type="match status" value="1"/>
</dbReference>
<sequence length="379" mass="40077">MSILARRNPNFAAWQTETAQTICDSGPFVPRGGATSMLGLAQGTALPAHGEAWDYDPAALTLTVAAGVPVAQVDEMLRQEKQRLAFEPPAFGALLGRTGVPTIGGVIAGNLSGPRRVGVGACRDFCLGVGIIDGRGRIIKNGGRVMKNVTGLDLVKLMAGSHGALGLITDVSLKVQPIPEVSATLVVEGLTDPQAVAALSRALGTPFDVTGAAHLREAQDGTPARTLVRLEGFESSVAYRMSALQAALAGFGDSGVEWDETANRDIWANIKDVARFHSVAGDVWRVAVKPSDAPALVEAVQPLDAIYDWGGGRVWMLTDEGTDPRPHIGAGHATLVRASDETKRALGVFHPEHTIVAKLSDGLRQKFDPDQKFNRGMMR</sequence>
<gene>
    <name evidence="3" type="ORF">IMCC12053_1165</name>
</gene>
<dbReference type="InterPro" id="IPR036318">
    <property type="entry name" value="FAD-bd_PCMH-like_sf"/>
</dbReference>
<keyword evidence="4" id="KW-1185">Reference proteome</keyword>
<dbReference type="KEGG" id="cmar:IMCC12053_1165"/>
<keyword evidence="1" id="KW-0285">Flavoprotein</keyword>
<dbReference type="InterPro" id="IPR016169">
    <property type="entry name" value="FAD-bd_PCMH_sub2"/>
</dbReference>